<evidence type="ECO:0000256" key="7">
    <source>
        <dbReference type="SAM" id="Phobius"/>
    </source>
</evidence>
<proteinExistence type="predicted"/>
<feature type="region of interest" description="Disordered" evidence="6">
    <location>
        <begin position="101"/>
        <end position="121"/>
    </location>
</feature>
<evidence type="ECO:0000256" key="3">
    <source>
        <dbReference type="ARBA" id="ARBA00022692"/>
    </source>
</evidence>
<evidence type="ECO:0000256" key="5">
    <source>
        <dbReference type="ARBA" id="ARBA00023136"/>
    </source>
</evidence>
<dbReference type="GO" id="GO:0005886">
    <property type="term" value="C:plasma membrane"/>
    <property type="evidence" value="ECO:0007669"/>
    <property type="project" value="UniProtKB-SubCell"/>
</dbReference>
<evidence type="ECO:0000313" key="9">
    <source>
        <dbReference type="EMBL" id="RFA08060.1"/>
    </source>
</evidence>
<evidence type="ECO:0000256" key="2">
    <source>
        <dbReference type="ARBA" id="ARBA00022475"/>
    </source>
</evidence>
<evidence type="ECO:0000256" key="4">
    <source>
        <dbReference type="ARBA" id="ARBA00022989"/>
    </source>
</evidence>
<evidence type="ECO:0000259" key="8">
    <source>
        <dbReference type="Pfam" id="PF13396"/>
    </source>
</evidence>
<reference evidence="9 10" key="1">
    <citation type="submission" date="2017-04" db="EMBL/GenBank/DDBJ databases">
        <title>Comparative genome analysis of Subtercola boreus.</title>
        <authorList>
            <person name="Cho Y.-J."/>
            <person name="Cho A."/>
            <person name="Kim O.-S."/>
            <person name="Lee J.-I."/>
        </authorList>
    </citation>
    <scope>NUCLEOTIDE SEQUENCE [LARGE SCALE GENOMIC DNA]</scope>
    <source>
        <strain evidence="9 10">K300</strain>
    </source>
</reference>
<dbReference type="RefSeq" id="WP_116413476.1">
    <property type="nucleotide sequence ID" value="NZ_NBWZ01000001.1"/>
</dbReference>
<evidence type="ECO:0000313" key="10">
    <source>
        <dbReference type="Proteomes" id="UP000256486"/>
    </source>
</evidence>
<feature type="transmembrane region" description="Helical" evidence="7">
    <location>
        <begin position="38"/>
        <end position="57"/>
    </location>
</feature>
<protein>
    <recommendedName>
        <fullName evidence="8">Cardiolipin synthase N-terminal domain-containing protein</fullName>
    </recommendedName>
</protein>
<feature type="region of interest" description="Disordered" evidence="6">
    <location>
        <begin position="62"/>
        <end position="82"/>
    </location>
</feature>
<keyword evidence="4 7" id="KW-1133">Transmembrane helix</keyword>
<gene>
    <name evidence="9" type="ORF">B7R54_01640</name>
</gene>
<sequence>MARLLVGVVALAAAFYVYALVDCLLFPRFRVRGLPKVAWVFVVILFPVVGGVLWFLVGRGRKRSARGPVYRTIGPDDDPEFLGGLRSDPVTEQQLRDLEQQLAEVEDDPDSKRTDNGRTER</sequence>
<keyword evidence="2" id="KW-1003">Cell membrane</keyword>
<comment type="caution">
    <text evidence="9">The sequence shown here is derived from an EMBL/GenBank/DDBJ whole genome shotgun (WGS) entry which is preliminary data.</text>
</comment>
<accession>A0A3E0VFB6</accession>
<dbReference type="Pfam" id="PF13396">
    <property type="entry name" value="PLDc_N"/>
    <property type="match status" value="1"/>
</dbReference>
<dbReference type="EMBL" id="NBWZ01000001">
    <property type="protein sequence ID" value="RFA08060.1"/>
    <property type="molecule type" value="Genomic_DNA"/>
</dbReference>
<organism evidence="9 10">
    <name type="scientific">Subtercola boreus</name>
    <dbReference type="NCBI Taxonomy" id="120213"/>
    <lineage>
        <taxon>Bacteria</taxon>
        <taxon>Bacillati</taxon>
        <taxon>Actinomycetota</taxon>
        <taxon>Actinomycetes</taxon>
        <taxon>Micrococcales</taxon>
        <taxon>Microbacteriaceae</taxon>
        <taxon>Subtercola</taxon>
    </lineage>
</organism>
<dbReference type="OrthoDB" id="3298527at2"/>
<keyword evidence="5 7" id="KW-0472">Membrane</keyword>
<dbReference type="AlphaFoldDB" id="A0A3E0VFB6"/>
<feature type="domain" description="Cardiolipin synthase N-terminal" evidence="8">
    <location>
        <begin position="14"/>
        <end position="59"/>
    </location>
</feature>
<evidence type="ECO:0000256" key="6">
    <source>
        <dbReference type="SAM" id="MobiDB-lite"/>
    </source>
</evidence>
<keyword evidence="10" id="KW-1185">Reference proteome</keyword>
<dbReference type="InterPro" id="IPR027379">
    <property type="entry name" value="CLS_N"/>
</dbReference>
<evidence type="ECO:0000256" key="1">
    <source>
        <dbReference type="ARBA" id="ARBA00004651"/>
    </source>
</evidence>
<keyword evidence="3 7" id="KW-0812">Transmembrane</keyword>
<dbReference type="Proteomes" id="UP000256486">
    <property type="component" value="Unassembled WGS sequence"/>
</dbReference>
<comment type="subcellular location">
    <subcellularLocation>
        <location evidence="1">Cell membrane</location>
        <topology evidence="1">Multi-pass membrane protein</topology>
    </subcellularLocation>
</comment>
<feature type="compositionally biased region" description="Basic and acidic residues" evidence="6">
    <location>
        <begin position="110"/>
        <end position="121"/>
    </location>
</feature>
<name>A0A3E0VFB6_9MICO</name>